<evidence type="ECO:0000256" key="5">
    <source>
        <dbReference type="ARBA" id="ARBA00023002"/>
    </source>
</evidence>
<dbReference type="InterPro" id="IPR036250">
    <property type="entry name" value="AcylCo_DH-like_C"/>
</dbReference>
<keyword evidence="5" id="KW-0560">Oxidoreductase</keyword>
<dbReference type="AlphaFoldDB" id="A0A4Y9EPR4"/>
<evidence type="ECO:0000313" key="10">
    <source>
        <dbReference type="Proteomes" id="UP000297737"/>
    </source>
</evidence>
<evidence type="ECO:0000256" key="3">
    <source>
        <dbReference type="ARBA" id="ARBA00022630"/>
    </source>
</evidence>
<name>A0A4Y9EPR4_9SPHN</name>
<feature type="domain" description="Acyl-CoA dehydrogenase/oxidase N-terminal" evidence="8">
    <location>
        <begin position="6"/>
        <end position="118"/>
    </location>
</feature>
<evidence type="ECO:0000256" key="4">
    <source>
        <dbReference type="ARBA" id="ARBA00022827"/>
    </source>
</evidence>
<dbReference type="GO" id="GO:0050660">
    <property type="term" value="F:flavin adenine dinucleotide binding"/>
    <property type="evidence" value="ECO:0007669"/>
    <property type="project" value="InterPro"/>
</dbReference>
<dbReference type="Gene3D" id="1.10.540.10">
    <property type="entry name" value="Acyl-CoA dehydrogenase/oxidase, N-terminal domain"/>
    <property type="match status" value="1"/>
</dbReference>
<dbReference type="GO" id="GO:0003995">
    <property type="term" value="F:acyl-CoA dehydrogenase activity"/>
    <property type="evidence" value="ECO:0007669"/>
    <property type="project" value="TreeGrafter"/>
</dbReference>
<feature type="region of interest" description="Disordered" evidence="6">
    <location>
        <begin position="1"/>
        <end position="24"/>
    </location>
</feature>
<dbReference type="InterPro" id="IPR046373">
    <property type="entry name" value="Acyl-CoA_Oxase/DH_mid-dom_sf"/>
</dbReference>
<organism evidence="9 10">
    <name type="scientific">Glacieibacterium arshaanense</name>
    <dbReference type="NCBI Taxonomy" id="2511025"/>
    <lineage>
        <taxon>Bacteria</taxon>
        <taxon>Pseudomonadati</taxon>
        <taxon>Pseudomonadota</taxon>
        <taxon>Alphaproteobacteria</taxon>
        <taxon>Sphingomonadales</taxon>
        <taxon>Sphingosinicellaceae</taxon>
        <taxon>Glacieibacterium</taxon>
    </lineage>
</organism>
<dbReference type="Pfam" id="PF02771">
    <property type="entry name" value="Acyl-CoA_dh_N"/>
    <property type="match status" value="1"/>
</dbReference>
<dbReference type="Proteomes" id="UP000297737">
    <property type="component" value="Unassembled WGS sequence"/>
</dbReference>
<accession>A0A4Y9EPR4</accession>
<dbReference type="InterPro" id="IPR037069">
    <property type="entry name" value="AcylCoA_DH/ox_N_sf"/>
</dbReference>
<dbReference type="SUPFAM" id="SSF56645">
    <property type="entry name" value="Acyl-CoA dehydrogenase NM domain-like"/>
    <property type="match status" value="1"/>
</dbReference>
<keyword evidence="10" id="KW-1185">Reference proteome</keyword>
<dbReference type="Gene3D" id="1.20.140.10">
    <property type="entry name" value="Butyryl-CoA Dehydrogenase, subunit A, domain 3"/>
    <property type="match status" value="1"/>
</dbReference>
<evidence type="ECO:0000259" key="8">
    <source>
        <dbReference type="Pfam" id="PF02771"/>
    </source>
</evidence>
<dbReference type="InterPro" id="IPR009075">
    <property type="entry name" value="AcylCo_DH/oxidase_C"/>
</dbReference>
<comment type="similarity">
    <text evidence="2">Belongs to the acyl-CoA dehydrogenase family.</text>
</comment>
<evidence type="ECO:0000313" key="9">
    <source>
        <dbReference type="EMBL" id="TFU05624.1"/>
    </source>
</evidence>
<evidence type="ECO:0000256" key="6">
    <source>
        <dbReference type="SAM" id="MobiDB-lite"/>
    </source>
</evidence>
<dbReference type="PANTHER" id="PTHR43884:SF20">
    <property type="entry name" value="ACYL-COA DEHYDROGENASE FADE28"/>
    <property type="match status" value="1"/>
</dbReference>
<dbReference type="OrthoDB" id="7328575at2"/>
<dbReference type="SUPFAM" id="SSF47203">
    <property type="entry name" value="Acyl-CoA dehydrogenase C-terminal domain-like"/>
    <property type="match status" value="1"/>
</dbReference>
<sequence length="372" mass="38624">MSQTTTEERNAIQASVRSLMEDRNTEADVRRVMETAEGHDPAVWQQLVELGLTGLVIAPEFGGAGLGPVELELVMEETGAALLASPLLSSSVLAAGLLTAAGDAAVNKRLLSAIAAGKTIATVAMTGDAGTWTADGVAVSARADGDKWLLDGRANYVTHAQLADVLLVLARTPAGIRIFEVAAKAAGVTISPLPTFDRTLRLARIDFAGVAAMPVGTAGWPAAEAALQLVLVALAGEQAGGARRMFEKTVDYAKTRIQFGRAIGSFQAIKHMAADLLIEVESATSAARAAATALDAAGEGSNEPADAAIHLAAFACADAYTTVTATAVQMHGGIAFTWEHSAHLYLRRARAQAQLFGAPAYHRERFLTALGA</sequence>
<comment type="caution">
    <text evidence="9">The sequence shown here is derived from an EMBL/GenBank/DDBJ whole genome shotgun (WGS) entry which is preliminary data.</text>
</comment>
<evidence type="ECO:0000256" key="1">
    <source>
        <dbReference type="ARBA" id="ARBA00001974"/>
    </source>
</evidence>
<evidence type="ECO:0000259" key="7">
    <source>
        <dbReference type="Pfam" id="PF00441"/>
    </source>
</evidence>
<dbReference type="PANTHER" id="PTHR43884">
    <property type="entry name" value="ACYL-COA DEHYDROGENASE"/>
    <property type="match status" value="1"/>
</dbReference>
<protein>
    <submittedName>
        <fullName evidence="9">Acyl-CoA dehydrogenase</fullName>
    </submittedName>
</protein>
<dbReference type="RefSeq" id="WP_135244349.1">
    <property type="nucleotide sequence ID" value="NZ_SIHO01000001.1"/>
</dbReference>
<dbReference type="EMBL" id="SIHO01000001">
    <property type="protein sequence ID" value="TFU05624.1"/>
    <property type="molecule type" value="Genomic_DNA"/>
</dbReference>
<proteinExistence type="inferred from homology"/>
<dbReference type="CDD" id="cd00567">
    <property type="entry name" value="ACAD"/>
    <property type="match status" value="1"/>
</dbReference>
<comment type="cofactor">
    <cofactor evidence="1">
        <name>FAD</name>
        <dbReference type="ChEBI" id="CHEBI:57692"/>
    </cofactor>
</comment>
<dbReference type="Gene3D" id="2.40.110.10">
    <property type="entry name" value="Butyryl-CoA Dehydrogenase, subunit A, domain 2"/>
    <property type="match status" value="1"/>
</dbReference>
<feature type="compositionally biased region" description="Basic and acidic residues" evidence="6">
    <location>
        <begin position="1"/>
        <end position="10"/>
    </location>
</feature>
<keyword evidence="4" id="KW-0274">FAD</keyword>
<reference evidence="9 10" key="1">
    <citation type="submission" date="2019-02" db="EMBL/GenBank/DDBJ databases">
        <title>Polymorphobacter sp. isolated from the lake at the Tibet of China.</title>
        <authorList>
            <person name="Li A."/>
        </authorList>
    </citation>
    <scope>NUCLEOTIDE SEQUENCE [LARGE SCALE GENOMIC DNA]</scope>
    <source>
        <strain evidence="9 10">DJ1R-1</strain>
    </source>
</reference>
<feature type="domain" description="Acyl-CoA dehydrogenase/oxidase C-terminal" evidence="7">
    <location>
        <begin position="218"/>
        <end position="365"/>
    </location>
</feature>
<dbReference type="Pfam" id="PF00441">
    <property type="entry name" value="Acyl-CoA_dh_1"/>
    <property type="match status" value="1"/>
</dbReference>
<gene>
    <name evidence="9" type="ORF">EUV02_00880</name>
</gene>
<dbReference type="InterPro" id="IPR009100">
    <property type="entry name" value="AcylCoA_DH/oxidase_NM_dom_sf"/>
</dbReference>
<dbReference type="InterPro" id="IPR013786">
    <property type="entry name" value="AcylCoA_DH/ox_N"/>
</dbReference>
<evidence type="ECO:0000256" key="2">
    <source>
        <dbReference type="ARBA" id="ARBA00009347"/>
    </source>
</evidence>
<keyword evidence="3" id="KW-0285">Flavoprotein</keyword>